<comment type="caution">
    <text evidence="1">The sequence shown here is derived from an EMBL/GenBank/DDBJ whole genome shotgun (WGS) entry which is preliminary data.</text>
</comment>
<protein>
    <submittedName>
        <fullName evidence="1">Uncharacterized protein</fullName>
    </submittedName>
</protein>
<evidence type="ECO:0000313" key="1">
    <source>
        <dbReference type="EMBL" id="REF00557.1"/>
    </source>
</evidence>
<reference evidence="1 2" key="1">
    <citation type="submission" date="2018-08" db="EMBL/GenBank/DDBJ databases">
        <title>Sequencing the genomes of 1000 actinobacteria strains.</title>
        <authorList>
            <person name="Klenk H.-P."/>
        </authorList>
    </citation>
    <scope>NUCLEOTIDE SEQUENCE [LARGE SCALE GENOMIC DNA]</scope>
    <source>
        <strain evidence="1 2">DSM 43927</strain>
    </source>
</reference>
<keyword evidence="2" id="KW-1185">Reference proteome</keyword>
<gene>
    <name evidence="1" type="ORF">DFJ69_6107</name>
</gene>
<dbReference type="AlphaFoldDB" id="A0A3D9SX81"/>
<proteinExistence type="predicted"/>
<accession>A0A3D9SX81</accession>
<evidence type="ECO:0000313" key="2">
    <source>
        <dbReference type="Proteomes" id="UP000256661"/>
    </source>
</evidence>
<sequence length="249" mass="27702">MTWKWRGTPEVAYVWFLRPTGSAGRAEVRSHQGGVTCVGRGTTILEGDTPPPVNRPLRWTSRTTAIVERLLFEQGWRVMTRREAVGALRNAGLPVSYRASPDSGHLIAQDVADDIRWTTDCEYDTCAFVVRLAAVPLGGEAPPERTTAKRGKVRLEHRGGHDSELWWFSVGPHRYVAAWRTPEWSIWGGPPTPVSDPAPIVVARSIGLSRTQPVTELTVPAGVRWVEDVHNVLRAWVEPWAADQQDTSD</sequence>
<dbReference type="Proteomes" id="UP000256661">
    <property type="component" value="Unassembled WGS sequence"/>
</dbReference>
<dbReference type="EMBL" id="QTTT01000001">
    <property type="protein sequence ID" value="REF00557.1"/>
    <property type="molecule type" value="Genomic_DNA"/>
</dbReference>
<name>A0A3D9SX81_9ACTN</name>
<organism evidence="1 2">
    <name type="scientific">Thermomonospora umbrina</name>
    <dbReference type="NCBI Taxonomy" id="111806"/>
    <lineage>
        <taxon>Bacteria</taxon>
        <taxon>Bacillati</taxon>
        <taxon>Actinomycetota</taxon>
        <taxon>Actinomycetes</taxon>
        <taxon>Streptosporangiales</taxon>
        <taxon>Thermomonosporaceae</taxon>
        <taxon>Thermomonospora</taxon>
    </lineage>
</organism>